<accession>A0A2N5W265</accession>
<organism evidence="1 2">
    <name type="scientific">Puccinia coronata f. sp. avenae</name>
    <dbReference type="NCBI Taxonomy" id="200324"/>
    <lineage>
        <taxon>Eukaryota</taxon>
        <taxon>Fungi</taxon>
        <taxon>Dikarya</taxon>
        <taxon>Basidiomycota</taxon>
        <taxon>Pucciniomycotina</taxon>
        <taxon>Pucciniomycetes</taxon>
        <taxon>Pucciniales</taxon>
        <taxon>Pucciniaceae</taxon>
        <taxon>Puccinia</taxon>
    </lineage>
</organism>
<keyword evidence="2" id="KW-1185">Reference proteome</keyword>
<sequence length="95" mass="10253">MTPSSRQFFVLSLCLKSQSCKINTVELKSSGTLTHFAHSICLVSRFASGSRVVSPVLCPNAKPLENPGLLLALVSLVQCCVLTSSGWKTQIFCVH</sequence>
<dbReference type="AlphaFoldDB" id="A0A2N5W265"/>
<proteinExistence type="predicted"/>
<gene>
    <name evidence="1" type="ORF">PCANC_04068</name>
</gene>
<evidence type="ECO:0000313" key="1">
    <source>
        <dbReference type="EMBL" id="PLW56341.1"/>
    </source>
</evidence>
<evidence type="ECO:0000313" key="2">
    <source>
        <dbReference type="Proteomes" id="UP000235388"/>
    </source>
</evidence>
<comment type="caution">
    <text evidence="1">The sequence shown here is derived from an EMBL/GenBank/DDBJ whole genome shotgun (WGS) entry which is preliminary data.</text>
</comment>
<protein>
    <submittedName>
        <fullName evidence="1">Uncharacterized protein</fullName>
    </submittedName>
</protein>
<name>A0A2N5W265_9BASI</name>
<dbReference type="Proteomes" id="UP000235388">
    <property type="component" value="Unassembled WGS sequence"/>
</dbReference>
<dbReference type="EMBL" id="PGCJ01000022">
    <property type="protein sequence ID" value="PLW56341.1"/>
    <property type="molecule type" value="Genomic_DNA"/>
</dbReference>
<reference evidence="1 2" key="1">
    <citation type="submission" date="2017-11" db="EMBL/GenBank/DDBJ databases">
        <title>De novo assembly and phasing of dikaryotic genomes from two isolates of Puccinia coronata f. sp. avenae, the causal agent of oat crown rust.</title>
        <authorList>
            <person name="Miller M.E."/>
            <person name="Zhang Y."/>
            <person name="Omidvar V."/>
            <person name="Sperschneider J."/>
            <person name="Schwessinger B."/>
            <person name="Raley C."/>
            <person name="Palmer J.M."/>
            <person name="Garnica D."/>
            <person name="Upadhyaya N."/>
            <person name="Rathjen J."/>
            <person name="Taylor J.M."/>
            <person name="Park R.F."/>
            <person name="Dodds P.N."/>
            <person name="Hirsch C.D."/>
            <person name="Kianian S.F."/>
            <person name="Figueroa M."/>
        </authorList>
    </citation>
    <scope>NUCLEOTIDE SEQUENCE [LARGE SCALE GENOMIC DNA]</scope>
    <source>
        <strain evidence="1">12NC29</strain>
    </source>
</reference>